<dbReference type="SUPFAM" id="SSF51905">
    <property type="entry name" value="FAD/NAD(P)-binding domain"/>
    <property type="match status" value="1"/>
</dbReference>
<dbReference type="InterPro" id="IPR012727">
    <property type="entry name" value="Gly_oxidase_ThiO"/>
</dbReference>
<dbReference type="SUPFAM" id="SSF54373">
    <property type="entry name" value="FAD-linked reductases, C-terminal domain"/>
    <property type="match status" value="1"/>
</dbReference>
<dbReference type="EC" id="1.4.3.19" evidence="5"/>
<reference evidence="5" key="1">
    <citation type="journal article" date="2020" name="mSystems">
        <title>Genome- and Community-Level Interaction Insights into Carbon Utilization and Element Cycling Functions of Hydrothermarchaeota in Hydrothermal Sediment.</title>
        <authorList>
            <person name="Zhou Z."/>
            <person name="Liu Y."/>
            <person name="Xu W."/>
            <person name="Pan J."/>
            <person name="Luo Z.H."/>
            <person name="Li M."/>
        </authorList>
    </citation>
    <scope>NUCLEOTIDE SEQUENCE [LARGE SCALE GENOMIC DNA]</scope>
    <source>
        <strain evidence="5">HyVt-501</strain>
    </source>
</reference>
<dbReference type="PANTHER" id="PTHR13847">
    <property type="entry name" value="SARCOSINE DEHYDROGENASE-RELATED"/>
    <property type="match status" value="1"/>
</dbReference>
<proteinExistence type="predicted"/>
<dbReference type="InterPro" id="IPR036188">
    <property type="entry name" value="FAD/NAD-bd_sf"/>
</dbReference>
<organism evidence="5">
    <name type="scientific">Aquifex aeolicus</name>
    <dbReference type="NCBI Taxonomy" id="63363"/>
    <lineage>
        <taxon>Bacteria</taxon>
        <taxon>Pseudomonadati</taxon>
        <taxon>Aquificota</taxon>
        <taxon>Aquificia</taxon>
        <taxon>Aquificales</taxon>
        <taxon>Aquificaceae</taxon>
        <taxon>Aquifex</taxon>
    </lineage>
</organism>
<dbReference type="GO" id="GO:0043799">
    <property type="term" value="F:glycine oxidase activity"/>
    <property type="evidence" value="ECO:0007669"/>
    <property type="project" value="UniProtKB-EC"/>
</dbReference>
<dbReference type="PRINTS" id="PR00420">
    <property type="entry name" value="RNGMNOXGNASE"/>
</dbReference>
<dbReference type="PANTHER" id="PTHR13847:SF289">
    <property type="entry name" value="GLYCINE OXIDASE"/>
    <property type="match status" value="1"/>
</dbReference>
<dbReference type="UniPathway" id="UPA00060"/>
<name>A0A7C5LAI1_AQUAO</name>
<dbReference type="Proteomes" id="UP000885792">
    <property type="component" value="Unassembled WGS sequence"/>
</dbReference>
<keyword evidence="3 5" id="KW-0560">Oxidoreductase</keyword>
<comment type="caution">
    <text evidence="5">The sequence shown here is derived from an EMBL/GenBank/DDBJ whole genome shotgun (WGS) entry which is preliminary data.</text>
</comment>
<evidence type="ECO:0000256" key="1">
    <source>
        <dbReference type="ARBA" id="ARBA00004948"/>
    </source>
</evidence>
<dbReference type="GO" id="GO:0009229">
    <property type="term" value="P:thiamine diphosphate biosynthetic process"/>
    <property type="evidence" value="ECO:0007669"/>
    <property type="project" value="UniProtKB-UniPathway"/>
</dbReference>
<dbReference type="AlphaFoldDB" id="A0A7C5LAI1"/>
<dbReference type="NCBIfam" id="TIGR02352">
    <property type="entry name" value="thiamin_ThiO"/>
    <property type="match status" value="1"/>
</dbReference>
<evidence type="ECO:0000256" key="2">
    <source>
        <dbReference type="ARBA" id="ARBA00022977"/>
    </source>
</evidence>
<gene>
    <name evidence="5" type="primary">thiO</name>
    <name evidence="5" type="ORF">ENJ61_08675</name>
</gene>
<protein>
    <submittedName>
        <fullName evidence="5">Glycine oxidase ThiO</fullName>
        <ecNumber evidence="5">1.4.3.19</ecNumber>
    </submittedName>
</protein>
<dbReference type="Gene3D" id="3.30.9.10">
    <property type="entry name" value="D-Amino Acid Oxidase, subunit A, domain 2"/>
    <property type="match status" value="1"/>
</dbReference>
<accession>A0A7C5LAI1</accession>
<evidence type="ECO:0000259" key="4">
    <source>
        <dbReference type="Pfam" id="PF01266"/>
    </source>
</evidence>
<keyword evidence="2" id="KW-0784">Thiamine biosynthesis</keyword>
<sequence length="357" mass="38823">MNVLIVGSGIIGLITAFELASAGYRVRVVTRNYEEGASWVAGGMLAPFSEGLRGDMLDLALGSLELFPDLLGRLKDLTGAEIFHRQEKAVLRLVLSEEEEKQFQSLAGEYAQRGEVVEKLTPEDLKSFQEELGEGVRGGWIFPREGNVDAEALMDTLLVAMGLLGVPVEIDDIREPEMASGEVKGLKGLKGTYSGDFYVFATGAWSADLLGVPVVPEKGQILKVRGISPRMVLYSSEAYVIPKGRYTLIGATSERRGFDSKPTLQGGALLSTGALRILPPLKDAEFVSLRAGFRPSTPDGKPVFELGTNYAVLTGHHRHGILLAPASARLILDYLEKGIRSPYFDLFSPQRWKATVP</sequence>
<dbReference type="Pfam" id="PF01266">
    <property type="entry name" value="DAO"/>
    <property type="match status" value="1"/>
</dbReference>
<evidence type="ECO:0000256" key="3">
    <source>
        <dbReference type="ARBA" id="ARBA00023002"/>
    </source>
</evidence>
<evidence type="ECO:0000313" key="5">
    <source>
        <dbReference type="EMBL" id="HHJ64963.1"/>
    </source>
</evidence>
<comment type="pathway">
    <text evidence="1">Cofactor biosynthesis; thiamine diphosphate biosynthesis.</text>
</comment>
<dbReference type="EMBL" id="DRNB01000326">
    <property type="protein sequence ID" value="HHJ64963.1"/>
    <property type="molecule type" value="Genomic_DNA"/>
</dbReference>
<dbReference type="GO" id="GO:0005737">
    <property type="term" value="C:cytoplasm"/>
    <property type="evidence" value="ECO:0007669"/>
    <property type="project" value="TreeGrafter"/>
</dbReference>
<dbReference type="Gene3D" id="3.50.50.60">
    <property type="entry name" value="FAD/NAD(P)-binding domain"/>
    <property type="match status" value="1"/>
</dbReference>
<dbReference type="GO" id="GO:0009228">
    <property type="term" value="P:thiamine biosynthetic process"/>
    <property type="evidence" value="ECO:0007669"/>
    <property type="project" value="UniProtKB-KW"/>
</dbReference>
<dbReference type="InterPro" id="IPR006076">
    <property type="entry name" value="FAD-dep_OxRdtase"/>
</dbReference>
<dbReference type="GO" id="GO:0050660">
    <property type="term" value="F:flavin adenine dinucleotide binding"/>
    <property type="evidence" value="ECO:0007669"/>
    <property type="project" value="InterPro"/>
</dbReference>
<feature type="domain" description="FAD dependent oxidoreductase" evidence="4">
    <location>
        <begin position="3"/>
        <end position="332"/>
    </location>
</feature>